<sequence length="231" mass="25143">MSCLPFVELRARFDETLGHQIRRMAEIVSSDSLTRAFVHLSHRSDKATERIFLVDRATRRPLRVTSLAQLEVGKLYVFGEGHTLQRMAVDTVLLAGKIRIPLALGGACAPPPLRTMRTPEPELCRQLCATQARGTRAEDDAARARRERRVAEARAKRERARAAVVHSPAPRMLVQLLASDGQPAQRSAARAASGLPDAIARAIIDDLVAFAADAASARARIANGGWGDALD</sequence>
<dbReference type="EMBL" id="JAGTXO010000003">
    <property type="protein sequence ID" value="KAG8469055.1"/>
    <property type="molecule type" value="Genomic_DNA"/>
</dbReference>
<dbReference type="Proteomes" id="UP000751190">
    <property type="component" value="Unassembled WGS sequence"/>
</dbReference>
<reference evidence="1" key="1">
    <citation type="submission" date="2021-05" db="EMBL/GenBank/DDBJ databases">
        <title>The genome of the haptophyte Pavlova lutheri (Diacronema luteri, Pavlovales) - a model for lipid biosynthesis in eukaryotic algae.</title>
        <authorList>
            <person name="Hulatt C.J."/>
            <person name="Posewitz M.C."/>
        </authorList>
    </citation>
    <scope>NUCLEOTIDE SEQUENCE</scope>
    <source>
        <strain evidence="1">NIVA-4/92</strain>
    </source>
</reference>
<name>A0A8J6CGF6_DIALT</name>
<accession>A0A8J6CGF6</accession>
<keyword evidence="2" id="KW-1185">Reference proteome</keyword>
<proteinExistence type="predicted"/>
<dbReference type="AlphaFoldDB" id="A0A8J6CGF6"/>
<protein>
    <submittedName>
        <fullName evidence="1">Uncharacterized protein</fullName>
    </submittedName>
</protein>
<gene>
    <name evidence="1" type="ORF">KFE25_007573</name>
</gene>
<evidence type="ECO:0000313" key="2">
    <source>
        <dbReference type="Proteomes" id="UP000751190"/>
    </source>
</evidence>
<dbReference type="OrthoDB" id="10570936at2759"/>
<comment type="caution">
    <text evidence="1">The sequence shown here is derived from an EMBL/GenBank/DDBJ whole genome shotgun (WGS) entry which is preliminary data.</text>
</comment>
<organism evidence="1 2">
    <name type="scientific">Diacronema lutheri</name>
    <name type="common">Unicellular marine alga</name>
    <name type="synonym">Monochrysis lutheri</name>
    <dbReference type="NCBI Taxonomy" id="2081491"/>
    <lineage>
        <taxon>Eukaryota</taxon>
        <taxon>Haptista</taxon>
        <taxon>Haptophyta</taxon>
        <taxon>Pavlovophyceae</taxon>
        <taxon>Pavlovales</taxon>
        <taxon>Pavlovaceae</taxon>
        <taxon>Diacronema</taxon>
    </lineage>
</organism>
<evidence type="ECO:0000313" key="1">
    <source>
        <dbReference type="EMBL" id="KAG8469055.1"/>
    </source>
</evidence>